<sequence length="152" mass="17238">MINYSIIAFFLFFIVTSLLLKGCVEGFQPDVLATNQKYPQEEDDILLKGDYPLTGRLGVSKNNAYNIWWHYPIFKVGSYAQITNNIKYPNNPDDGQCMPAEFCGALYKEKPNMPSNYAEPLPPVPDCPGARVNYYTTQPNLLPFKNPGNILY</sequence>
<organism evidence="1">
    <name type="scientific">viral metagenome</name>
    <dbReference type="NCBI Taxonomy" id="1070528"/>
    <lineage>
        <taxon>unclassified sequences</taxon>
        <taxon>metagenomes</taxon>
        <taxon>organismal metagenomes</taxon>
    </lineage>
</organism>
<protein>
    <submittedName>
        <fullName evidence="1">Uncharacterized protein</fullName>
    </submittedName>
</protein>
<dbReference type="AlphaFoldDB" id="A0A6C0DH28"/>
<proteinExistence type="predicted"/>
<reference evidence="1" key="1">
    <citation type="journal article" date="2020" name="Nature">
        <title>Giant virus diversity and host interactions through global metagenomics.</title>
        <authorList>
            <person name="Schulz F."/>
            <person name="Roux S."/>
            <person name="Paez-Espino D."/>
            <person name="Jungbluth S."/>
            <person name="Walsh D.A."/>
            <person name="Denef V.J."/>
            <person name="McMahon K.D."/>
            <person name="Konstantinidis K.T."/>
            <person name="Eloe-Fadrosh E.A."/>
            <person name="Kyrpides N.C."/>
            <person name="Woyke T."/>
        </authorList>
    </citation>
    <scope>NUCLEOTIDE SEQUENCE</scope>
    <source>
        <strain evidence="1">GVMAG-M-3300023174-182</strain>
    </source>
</reference>
<accession>A0A6C0DH28</accession>
<evidence type="ECO:0000313" key="1">
    <source>
        <dbReference type="EMBL" id="QHT16256.1"/>
    </source>
</evidence>
<name>A0A6C0DH28_9ZZZZ</name>
<dbReference type="EMBL" id="MN739618">
    <property type="protein sequence ID" value="QHT16256.1"/>
    <property type="molecule type" value="Genomic_DNA"/>
</dbReference>